<dbReference type="PANTHER" id="PTHR16105:SF0">
    <property type="entry name" value="RNA-BINDING REGION-CONTAINING PROTEIN 3"/>
    <property type="match status" value="1"/>
</dbReference>
<reference evidence="5" key="1">
    <citation type="submission" date="2024-04" db="UniProtKB">
        <authorList>
            <consortium name="EnsemblMetazoa"/>
        </authorList>
    </citation>
    <scope>IDENTIFICATION</scope>
    <source>
        <strain evidence="5">EBRO</strain>
    </source>
</reference>
<dbReference type="SUPFAM" id="SSF54928">
    <property type="entry name" value="RNA-binding domain, RBD"/>
    <property type="match status" value="2"/>
</dbReference>
<evidence type="ECO:0000313" key="5">
    <source>
        <dbReference type="EnsemblMetazoa" id="ENSAATROPP004611"/>
    </source>
</evidence>
<keyword evidence="6" id="KW-1185">Reference proteome</keyword>
<protein>
    <recommendedName>
        <fullName evidence="4">RRM domain-containing protein</fullName>
    </recommendedName>
</protein>
<dbReference type="Pfam" id="PF00076">
    <property type="entry name" value="RRM_1"/>
    <property type="match status" value="1"/>
</dbReference>
<dbReference type="Gene3D" id="3.30.70.330">
    <property type="match status" value="1"/>
</dbReference>
<feature type="compositionally biased region" description="Acidic residues" evidence="3">
    <location>
        <begin position="184"/>
        <end position="194"/>
    </location>
</feature>
<evidence type="ECO:0000256" key="2">
    <source>
        <dbReference type="PROSITE-ProRule" id="PRU00176"/>
    </source>
</evidence>
<keyword evidence="1 2" id="KW-0694">RNA-binding</keyword>
<accession>A0AAG5D0I0</accession>
<dbReference type="PANTHER" id="PTHR16105">
    <property type="entry name" value="RNA-BINDING REGION-CONTAINING PROTEIN 3"/>
    <property type="match status" value="1"/>
</dbReference>
<evidence type="ECO:0000256" key="3">
    <source>
        <dbReference type="SAM" id="MobiDB-lite"/>
    </source>
</evidence>
<sequence>MSIALRIFNFPPILTNLDVREFLHLFGLQATRLFRRRACHGAIVNVANESEARLVISRLHQLLIQSHRIKVEYSEKEPSVDESSSSIFDTKVPIKRKTVDRIEEGRATLTYEGFPPPHLMYRYPKHSPTILHNISSQLASNASFYYQVLHLMNKMSLKAPFESSQPEKSATSCEPVNSSPQPCSDEESELESDDGINGSKRTKLNHNLRSVPRTMKVVHYDQSLPRTQNVGRPYSQKSNIEIHISGDSLNTANSPNGALNLAAAIKPIGSKPEEPISITLADILGNRVPDEQRRTLNVFQNYTPGDPTNKLYIKNLAKTVTEQDLHNIVHLFVEKDAFCDINVKLMKTGRMKGQAFISFLPADGAASIANEKLKQCVARALSTINGYILKDKPMVVSYAKSS</sequence>
<dbReference type="InterPro" id="IPR045164">
    <property type="entry name" value="RBM41/RNPC3"/>
</dbReference>
<organism evidence="5 6">
    <name type="scientific">Anopheles atroparvus</name>
    <name type="common">European mosquito</name>
    <dbReference type="NCBI Taxonomy" id="41427"/>
    <lineage>
        <taxon>Eukaryota</taxon>
        <taxon>Metazoa</taxon>
        <taxon>Ecdysozoa</taxon>
        <taxon>Arthropoda</taxon>
        <taxon>Hexapoda</taxon>
        <taxon>Insecta</taxon>
        <taxon>Pterygota</taxon>
        <taxon>Neoptera</taxon>
        <taxon>Endopterygota</taxon>
        <taxon>Diptera</taxon>
        <taxon>Nematocera</taxon>
        <taxon>Culicoidea</taxon>
        <taxon>Culicidae</taxon>
        <taxon>Anophelinae</taxon>
        <taxon>Anopheles</taxon>
    </lineage>
</organism>
<evidence type="ECO:0000313" key="6">
    <source>
        <dbReference type="Proteomes" id="UP000075880"/>
    </source>
</evidence>
<dbReference type="InterPro" id="IPR000504">
    <property type="entry name" value="RRM_dom"/>
</dbReference>
<dbReference type="GO" id="GO:0097157">
    <property type="term" value="F:pre-mRNA intronic binding"/>
    <property type="evidence" value="ECO:0007669"/>
    <property type="project" value="TreeGrafter"/>
</dbReference>
<dbReference type="Proteomes" id="UP000075880">
    <property type="component" value="Unassembled WGS sequence"/>
</dbReference>
<feature type="region of interest" description="Disordered" evidence="3">
    <location>
        <begin position="162"/>
        <end position="206"/>
    </location>
</feature>
<evidence type="ECO:0000256" key="1">
    <source>
        <dbReference type="ARBA" id="ARBA00022884"/>
    </source>
</evidence>
<feature type="compositionally biased region" description="Polar residues" evidence="3">
    <location>
        <begin position="162"/>
        <end position="182"/>
    </location>
</feature>
<dbReference type="EnsemblMetazoa" id="ENSAATROPT004875">
    <property type="protein sequence ID" value="ENSAATROPP004611"/>
    <property type="gene ID" value="ENSAATROPG003887"/>
</dbReference>
<dbReference type="GO" id="GO:0030626">
    <property type="term" value="F:U12 snRNA binding"/>
    <property type="evidence" value="ECO:0007669"/>
    <property type="project" value="TreeGrafter"/>
</dbReference>
<dbReference type="PROSITE" id="PS50102">
    <property type="entry name" value="RRM"/>
    <property type="match status" value="1"/>
</dbReference>
<dbReference type="SMART" id="SM00360">
    <property type="entry name" value="RRM"/>
    <property type="match status" value="2"/>
</dbReference>
<dbReference type="InterPro" id="IPR012677">
    <property type="entry name" value="Nucleotide-bd_a/b_plait_sf"/>
</dbReference>
<proteinExistence type="predicted"/>
<dbReference type="AlphaFoldDB" id="A0AAG5D0I0"/>
<name>A0AAG5D0I0_ANOAO</name>
<feature type="domain" description="RRM" evidence="4">
    <location>
        <begin position="309"/>
        <end position="401"/>
    </location>
</feature>
<dbReference type="GO" id="GO:0005689">
    <property type="term" value="C:U12-type spliceosomal complex"/>
    <property type="evidence" value="ECO:0007669"/>
    <property type="project" value="TreeGrafter"/>
</dbReference>
<dbReference type="GO" id="GO:0000398">
    <property type="term" value="P:mRNA splicing, via spliceosome"/>
    <property type="evidence" value="ECO:0007669"/>
    <property type="project" value="TreeGrafter"/>
</dbReference>
<evidence type="ECO:0000259" key="4">
    <source>
        <dbReference type="PROSITE" id="PS50102"/>
    </source>
</evidence>
<dbReference type="InterPro" id="IPR035979">
    <property type="entry name" value="RBD_domain_sf"/>
</dbReference>